<gene>
    <name evidence="7" type="ORF">MCOR_55448</name>
</gene>
<dbReference type="GO" id="GO:0005886">
    <property type="term" value="C:plasma membrane"/>
    <property type="evidence" value="ECO:0007669"/>
    <property type="project" value="TreeGrafter"/>
</dbReference>
<evidence type="ECO:0000256" key="3">
    <source>
        <dbReference type="ARBA" id="ARBA00022729"/>
    </source>
</evidence>
<keyword evidence="3" id="KW-0732">Signal</keyword>
<dbReference type="AlphaFoldDB" id="A0A6J8EUD3"/>
<evidence type="ECO:0000259" key="6">
    <source>
        <dbReference type="PROSITE" id="PS50104"/>
    </source>
</evidence>
<dbReference type="PROSITE" id="PS50104">
    <property type="entry name" value="TIR"/>
    <property type="match status" value="1"/>
</dbReference>
<evidence type="ECO:0000256" key="2">
    <source>
        <dbReference type="ARBA" id="ARBA00022692"/>
    </source>
</evidence>
<feature type="domain" description="TIR" evidence="6">
    <location>
        <begin position="43"/>
        <end position="166"/>
    </location>
</feature>
<evidence type="ECO:0000313" key="7">
    <source>
        <dbReference type="EMBL" id="CAC5423443.1"/>
    </source>
</evidence>
<reference evidence="7 8" key="1">
    <citation type="submission" date="2020-06" db="EMBL/GenBank/DDBJ databases">
        <authorList>
            <person name="Li R."/>
            <person name="Bekaert M."/>
        </authorList>
    </citation>
    <scope>NUCLEOTIDE SEQUENCE [LARGE SCALE GENOMIC DNA]</scope>
    <source>
        <strain evidence="8">wild</strain>
    </source>
</reference>
<organism evidence="7 8">
    <name type="scientific">Mytilus coruscus</name>
    <name type="common">Sea mussel</name>
    <dbReference type="NCBI Taxonomy" id="42192"/>
    <lineage>
        <taxon>Eukaryota</taxon>
        <taxon>Metazoa</taxon>
        <taxon>Spiralia</taxon>
        <taxon>Lophotrochozoa</taxon>
        <taxon>Mollusca</taxon>
        <taxon>Bivalvia</taxon>
        <taxon>Autobranchia</taxon>
        <taxon>Pteriomorphia</taxon>
        <taxon>Mytilida</taxon>
        <taxon>Mytiloidea</taxon>
        <taxon>Mytilidae</taxon>
        <taxon>Mytilinae</taxon>
        <taxon>Mytilus</taxon>
    </lineage>
</organism>
<comment type="subcellular location">
    <subcellularLocation>
        <location evidence="1">Membrane</location>
    </subcellularLocation>
</comment>
<keyword evidence="8" id="KW-1185">Reference proteome</keyword>
<dbReference type="EMBL" id="CACVKT020009786">
    <property type="protein sequence ID" value="CAC5423443.1"/>
    <property type="molecule type" value="Genomic_DNA"/>
</dbReference>
<dbReference type="InterPro" id="IPR000157">
    <property type="entry name" value="TIR_dom"/>
</dbReference>
<dbReference type="Pfam" id="PF01582">
    <property type="entry name" value="TIR"/>
    <property type="match status" value="1"/>
</dbReference>
<evidence type="ECO:0000313" key="8">
    <source>
        <dbReference type="Proteomes" id="UP000507470"/>
    </source>
</evidence>
<evidence type="ECO:0000256" key="4">
    <source>
        <dbReference type="ARBA" id="ARBA00022989"/>
    </source>
</evidence>
<dbReference type="SUPFAM" id="SSF52200">
    <property type="entry name" value="Toll/Interleukin receptor TIR domain"/>
    <property type="match status" value="1"/>
</dbReference>
<dbReference type="PANTHER" id="PTHR24365:SF541">
    <property type="entry name" value="PROTEIN TOLL-RELATED"/>
    <property type="match status" value="1"/>
</dbReference>
<dbReference type="InterPro" id="IPR035897">
    <property type="entry name" value="Toll_tir_struct_dom_sf"/>
</dbReference>
<dbReference type="PANTHER" id="PTHR24365">
    <property type="entry name" value="TOLL-LIKE RECEPTOR"/>
    <property type="match status" value="1"/>
</dbReference>
<dbReference type="Proteomes" id="UP000507470">
    <property type="component" value="Unassembled WGS sequence"/>
</dbReference>
<accession>A0A6J8EUD3</accession>
<dbReference type="GO" id="GO:0007165">
    <property type="term" value="P:signal transduction"/>
    <property type="evidence" value="ECO:0007669"/>
    <property type="project" value="InterPro"/>
</dbReference>
<evidence type="ECO:0000256" key="1">
    <source>
        <dbReference type="ARBA" id="ARBA00004370"/>
    </source>
</evidence>
<keyword evidence="5" id="KW-0472">Membrane</keyword>
<proteinExistence type="predicted"/>
<keyword evidence="4" id="KW-1133">Transmembrane helix</keyword>
<evidence type="ECO:0000256" key="5">
    <source>
        <dbReference type="ARBA" id="ARBA00023136"/>
    </source>
</evidence>
<dbReference type="Gene3D" id="3.40.50.10140">
    <property type="entry name" value="Toll/interleukin-1 receptor homology (TIR) domain"/>
    <property type="match status" value="1"/>
</dbReference>
<protein>
    <recommendedName>
        <fullName evidence="6">TIR domain-containing protein</fullName>
    </recommendedName>
</protein>
<name>A0A6J8EUD3_MYTCO</name>
<dbReference type="OrthoDB" id="1081807at2759"/>
<dbReference type="SMART" id="SM00255">
    <property type="entry name" value="TIR"/>
    <property type="match status" value="1"/>
</dbReference>
<keyword evidence="2" id="KW-0812">Transmembrane</keyword>
<sequence length="198" mass="23382">MTIQFGYAFAIIAYKYRYGIQYLIHVSRSRRSCEVRKKTGHPLVFDGYVIYSESDKNWLYDNLLPFLEKQHGYKLSIHDRDFQYERLIVDNIVENVKNSRKIVLILSESFAESKWCQFEVLLAHERFLEHGPDFFISIKLEEITTFLMTNTLETLIKFATHAVKLPVSHFRLNQTSTECKNDHILVLFVAFAIQCDRC</sequence>
<dbReference type="GO" id="GO:0038023">
    <property type="term" value="F:signaling receptor activity"/>
    <property type="evidence" value="ECO:0007669"/>
    <property type="project" value="TreeGrafter"/>
</dbReference>